<sequence length="396" mass="42807">MERIRSSPPSVAAWSLPDLARAAIEARSKGRAGPPDDPHSRPAAQPACSNSSSGGPDVPESLDTQPVSAEPLWRLGTAYFSRKVTLTAAELGVFTVLADGPLTAEQLRIRLELHPRGVPDFLDALVALGMLERDGDRYRNTPLSDHFLNEKRPSYVGAFLSAADARWDRLADALRTGEPQNRWGAGPQMFTEQYRTTAAWRNFTAGMDYLNGMIGPPVAEAFDWTSVDSVVDVGGARGNLVAALLRRHPHLKAGVFDLPGVEPVFIEHMTQLGIADRVTFHAGDFFTVPMPAADVLILSHVLHDWALQERQALVSRAFDALAPGGRLMVIDPMIDDDRRGTAGALLTSLNMLMVTPHGAEYTAAEARDWLTEAGFTGITAVPIGVHNTLLSGVRPA</sequence>
<dbReference type="Gene3D" id="1.10.10.10">
    <property type="entry name" value="Winged helix-like DNA-binding domain superfamily/Winged helix DNA-binding domain"/>
    <property type="match status" value="1"/>
</dbReference>
<evidence type="ECO:0000256" key="3">
    <source>
        <dbReference type="ARBA" id="ARBA00022691"/>
    </source>
</evidence>
<feature type="compositionally biased region" description="Basic and acidic residues" evidence="4">
    <location>
        <begin position="25"/>
        <end position="40"/>
    </location>
</feature>
<dbReference type="Pfam" id="PF08100">
    <property type="entry name" value="Dimerisation"/>
    <property type="match status" value="1"/>
</dbReference>
<dbReference type="GO" id="GO:0032259">
    <property type="term" value="P:methylation"/>
    <property type="evidence" value="ECO:0007669"/>
    <property type="project" value="UniProtKB-KW"/>
</dbReference>
<dbReference type="PANTHER" id="PTHR43712:SF2">
    <property type="entry name" value="O-METHYLTRANSFERASE CICE"/>
    <property type="match status" value="1"/>
</dbReference>
<evidence type="ECO:0000256" key="4">
    <source>
        <dbReference type="SAM" id="MobiDB-lite"/>
    </source>
</evidence>
<evidence type="ECO:0000259" key="6">
    <source>
        <dbReference type="Pfam" id="PF08100"/>
    </source>
</evidence>
<evidence type="ECO:0000256" key="2">
    <source>
        <dbReference type="ARBA" id="ARBA00022679"/>
    </source>
</evidence>
<dbReference type="EMBL" id="KF826690">
    <property type="protein sequence ID" value="AIS85806.1"/>
    <property type="molecule type" value="Genomic_DNA"/>
</dbReference>
<evidence type="ECO:0000256" key="1">
    <source>
        <dbReference type="ARBA" id="ARBA00022603"/>
    </source>
</evidence>
<evidence type="ECO:0000259" key="5">
    <source>
        <dbReference type="Pfam" id="PF00891"/>
    </source>
</evidence>
<reference evidence="7" key="1">
    <citation type="submission" date="2013-11" db="EMBL/GenBank/DDBJ databases">
        <title>New antitubercular compounds from marine-derived Verrucosispora sp. MS100047.</title>
        <authorList>
            <person name="Huang P."/>
            <person name="Xie F."/>
            <person name="Wang Q."/>
            <person name="Wang J."/>
            <person name="Wang Q."/>
            <person name="Abdel-Mageed W.M."/>
            <person name="Liu M."/>
            <person name="Han J."/>
            <person name="Song F."/>
            <person name="Dai H."/>
            <person name="Liu X."/>
            <person name="Zhang L."/>
        </authorList>
    </citation>
    <scope>NUCLEOTIDE SEQUENCE</scope>
    <source>
        <strain evidence="7">MS100047</strain>
    </source>
</reference>
<proteinExistence type="predicted"/>
<feature type="domain" description="O-methyltransferase C-terminal" evidence="5">
    <location>
        <begin position="167"/>
        <end position="375"/>
    </location>
</feature>
<keyword evidence="1 7" id="KW-0489">Methyltransferase</keyword>
<dbReference type="Pfam" id="PF00891">
    <property type="entry name" value="Methyltransf_2"/>
    <property type="match status" value="1"/>
</dbReference>
<protein>
    <submittedName>
        <fullName evidence="7">O-methyltransferase family 2</fullName>
    </submittedName>
</protein>
<dbReference type="PANTHER" id="PTHR43712">
    <property type="entry name" value="PUTATIVE (AFU_ORTHOLOGUE AFUA_4G14580)-RELATED"/>
    <property type="match status" value="1"/>
</dbReference>
<dbReference type="GO" id="GO:0046983">
    <property type="term" value="F:protein dimerization activity"/>
    <property type="evidence" value="ECO:0007669"/>
    <property type="project" value="InterPro"/>
</dbReference>
<dbReference type="CDD" id="cd02440">
    <property type="entry name" value="AdoMet_MTases"/>
    <property type="match status" value="1"/>
</dbReference>
<dbReference type="AlphaFoldDB" id="A0A097CT27"/>
<feature type="domain" description="O-methyltransferase dimerisation" evidence="6">
    <location>
        <begin position="74"/>
        <end position="149"/>
    </location>
</feature>
<dbReference type="PROSITE" id="PS51683">
    <property type="entry name" value="SAM_OMT_II"/>
    <property type="match status" value="1"/>
</dbReference>
<keyword evidence="2 7" id="KW-0808">Transferase</keyword>
<gene>
    <name evidence="7" type="ORF">VASRM7_564</name>
</gene>
<dbReference type="InterPro" id="IPR036388">
    <property type="entry name" value="WH-like_DNA-bd_sf"/>
</dbReference>
<dbReference type="InterPro" id="IPR016461">
    <property type="entry name" value="COMT-like"/>
</dbReference>
<accession>A0A097CT27</accession>
<dbReference type="InterPro" id="IPR012967">
    <property type="entry name" value="COMT_dimerisation"/>
</dbReference>
<dbReference type="SUPFAM" id="SSF53335">
    <property type="entry name" value="S-adenosyl-L-methionine-dependent methyltransferases"/>
    <property type="match status" value="1"/>
</dbReference>
<dbReference type="Gene3D" id="3.40.50.150">
    <property type="entry name" value="Vaccinia Virus protein VP39"/>
    <property type="match status" value="1"/>
</dbReference>
<dbReference type="InterPro" id="IPR001077">
    <property type="entry name" value="COMT_C"/>
</dbReference>
<keyword evidence="3" id="KW-0949">S-adenosyl-L-methionine</keyword>
<feature type="region of interest" description="Disordered" evidence="4">
    <location>
        <begin position="25"/>
        <end position="64"/>
    </location>
</feature>
<dbReference type="InterPro" id="IPR036390">
    <property type="entry name" value="WH_DNA-bd_sf"/>
</dbReference>
<dbReference type="GO" id="GO:0008171">
    <property type="term" value="F:O-methyltransferase activity"/>
    <property type="evidence" value="ECO:0007669"/>
    <property type="project" value="InterPro"/>
</dbReference>
<organism evidence="7">
    <name type="scientific">Verrucosispora sp. MS100047</name>
    <dbReference type="NCBI Taxonomy" id="1410949"/>
    <lineage>
        <taxon>Bacteria</taxon>
        <taxon>Bacillati</taxon>
        <taxon>Actinomycetota</taxon>
        <taxon>Actinomycetes</taxon>
        <taxon>Micromonosporales</taxon>
        <taxon>Micromonosporaceae</taxon>
        <taxon>Micromonospora</taxon>
    </lineage>
</organism>
<dbReference type="SUPFAM" id="SSF46785">
    <property type="entry name" value="Winged helix' DNA-binding domain"/>
    <property type="match status" value="1"/>
</dbReference>
<evidence type="ECO:0000313" key="7">
    <source>
        <dbReference type="EMBL" id="AIS85806.1"/>
    </source>
</evidence>
<dbReference type="InterPro" id="IPR029063">
    <property type="entry name" value="SAM-dependent_MTases_sf"/>
</dbReference>
<name>A0A097CT27_9ACTN</name>